<organism evidence="2">
    <name type="scientific">Haptolina ericina</name>
    <dbReference type="NCBI Taxonomy" id="156174"/>
    <lineage>
        <taxon>Eukaryota</taxon>
        <taxon>Haptista</taxon>
        <taxon>Haptophyta</taxon>
        <taxon>Prymnesiophyceae</taxon>
        <taxon>Prymnesiales</taxon>
        <taxon>Prymnesiaceae</taxon>
        <taxon>Haptolina</taxon>
    </lineage>
</organism>
<gene>
    <name evidence="2" type="ORF">HERI1096_LOCUS21502</name>
</gene>
<feature type="domain" description="Isopenicillin N synthase-like Fe(2+) 2OG dioxygenase" evidence="1">
    <location>
        <begin position="18"/>
        <end position="104"/>
    </location>
</feature>
<dbReference type="InterPro" id="IPR027443">
    <property type="entry name" value="IPNS-like_sf"/>
</dbReference>
<evidence type="ECO:0000259" key="1">
    <source>
        <dbReference type="Pfam" id="PF03171"/>
    </source>
</evidence>
<dbReference type="SUPFAM" id="SSF51197">
    <property type="entry name" value="Clavaminate synthase-like"/>
    <property type="match status" value="1"/>
</dbReference>
<dbReference type="Pfam" id="PF03171">
    <property type="entry name" value="2OG-FeII_Oxy"/>
    <property type="match status" value="1"/>
</dbReference>
<dbReference type="InterPro" id="IPR044861">
    <property type="entry name" value="IPNS-like_FE2OG_OXY"/>
</dbReference>
<dbReference type="EMBL" id="HBHX01038665">
    <property type="protein sequence ID" value="CAE0120801.1"/>
    <property type="molecule type" value="Transcribed_RNA"/>
</dbReference>
<protein>
    <recommendedName>
        <fullName evidence="1">Isopenicillin N synthase-like Fe(2+) 2OG dioxygenase domain-containing protein</fullName>
    </recommendedName>
</protein>
<evidence type="ECO:0000313" key="2">
    <source>
        <dbReference type="EMBL" id="CAE0120801.1"/>
    </source>
</evidence>
<proteinExistence type="predicted"/>
<accession>A0A7S3B0A2</accession>
<sequence length="130" mass="14360">MPYAASFASIFNFDQGFLNPHRDRGLLTLIYGRPCGSPHIRPTDTVRLWGCEPGGAWFALDACVPDDDHLLVLAGEQLERLSDSVCPAITHACRVDPQAERISMLHHGPHPGARSRGNRQSMAFVLQEQV</sequence>
<reference evidence="2" key="1">
    <citation type="submission" date="2021-01" db="EMBL/GenBank/DDBJ databases">
        <authorList>
            <person name="Corre E."/>
            <person name="Pelletier E."/>
            <person name="Niang G."/>
            <person name="Scheremetjew M."/>
            <person name="Finn R."/>
            <person name="Kale V."/>
            <person name="Holt S."/>
            <person name="Cochrane G."/>
            <person name="Meng A."/>
            <person name="Brown T."/>
            <person name="Cohen L."/>
        </authorList>
    </citation>
    <scope>NUCLEOTIDE SEQUENCE</scope>
    <source>
        <strain evidence="2">CCMP281</strain>
    </source>
</reference>
<name>A0A7S3B0A2_9EUKA</name>
<dbReference type="AlphaFoldDB" id="A0A7S3B0A2"/>
<dbReference type="Gene3D" id="2.60.120.330">
    <property type="entry name" value="B-lactam Antibiotic, Isopenicillin N Synthase, Chain"/>
    <property type="match status" value="1"/>
</dbReference>